<evidence type="ECO:0000313" key="1">
    <source>
        <dbReference type="EMBL" id="EAZ93824.1"/>
    </source>
</evidence>
<reference evidence="1 2" key="1">
    <citation type="submission" date="2007-03" db="EMBL/GenBank/DDBJ databases">
        <authorList>
            <person name="Stal L."/>
            <person name="Ferriera S."/>
            <person name="Johnson J."/>
            <person name="Kravitz S."/>
            <person name="Beeson K."/>
            <person name="Sutton G."/>
            <person name="Rogers Y.-H."/>
            <person name="Friedman R."/>
            <person name="Frazier M."/>
            <person name="Venter J.C."/>
        </authorList>
    </citation>
    <scope>NUCLEOTIDE SEQUENCE [LARGE SCALE GENOMIC DNA]</scope>
    <source>
        <strain evidence="1 2">CCY0110</strain>
    </source>
</reference>
<dbReference type="EMBL" id="AAXW01000002">
    <property type="protein sequence ID" value="EAZ93824.1"/>
    <property type="molecule type" value="Genomic_DNA"/>
</dbReference>
<accession>A3IJ42</accession>
<gene>
    <name evidence="1" type="ORF">CY0110_18552</name>
</gene>
<dbReference type="AlphaFoldDB" id="A3IJ42"/>
<dbReference type="Proteomes" id="UP000003781">
    <property type="component" value="Unassembled WGS sequence"/>
</dbReference>
<sequence>MVKHLFGTKMLDIFRLIMKQEKRSRISI</sequence>
<protein>
    <submittedName>
        <fullName evidence="1">Uncharacterized protein</fullName>
    </submittedName>
</protein>
<comment type="caution">
    <text evidence="1">The sequence shown here is derived from an EMBL/GenBank/DDBJ whole genome shotgun (WGS) entry which is preliminary data.</text>
</comment>
<name>A3IJ42_9CHRO</name>
<evidence type="ECO:0000313" key="2">
    <source>
        <dbReference type="Proteomes" id="UP000003781"/>
    </source>
</evidence>
<keyword evidence="2" id="KW-1185">Reference proteome</keyword>
<organism evidence="1 2">
    <name type="scientific">Crocosphaera chwakensis CCY0110</name>
    <dbReference type="NCBI Taxonomy" id="391612"/>
    <lineage>
        <taxon>Bacteria</taxon>
        <taxon>Bacillati</taxon>
        <taxon>Cyanobacteriota</taxon>
        <taxon>Cyanophyceae</taxon>
        <taxon>Oscillatoriophycideae</taxon>
        <taxon>Chroococcales</taxon>
        <taxon>Aphanothecaceae</taxon>
        <taxon>Crocosphaera</taxon>
        <taxon>Crocosphaera chwakensis</taxon>
    </lineage>
</organism>
<proteinExistence type="predicted"/>